<keyword evidence="19" id="KW-0206">Cytoskeleton</keyword>
<evidence type="ECO:0000256" key="12">
    <source>
        <dbReference type="ARBA" id="ARBA00022989"/>
    </source>
</evidence>
<keyword evidence="16 24" id="KW-0472">Membrane</keyword>
<evidence type="ECO:0000259" key="25">
    <source>
        <dbReference type="PROSITE" id="PS50001"/>
    </source>
</evidence>
<evidence type="ECO:0000256" key="8">
    <source>
        <dbReference type="ARBA" id="ARBA00022692"/>
    </source>
</evidence>
<dbReference type="GO" id="GO:0004930">
    <property type="term" value="F:G protein-coupled receptor activity"/>
    <property type="evidence" value="ECO:0007669"/>
    <property type="project" value="UniProtKB-KW"/>
</dbReference>
<dbReference type="Gene3D" id="1.20.1070.10">
    <property type="entry name" value="Rhodopsin 7-helix transmembrane proteins"/>
    <property type="match status" value="1"/>
</dbReference>
<dbReference type="EC" id="3.1.3.86" evidence="5"/>
<evidence type="ECO:0000313" key="28">
    <source>
        <dbReference type="Proteomes" id="UP000438429"/>
    </source>
</evidence>
<evidence type="ECO:0000259" key="26">
    <source>
        <dbReference type="PROSITE" id="PS50262"/>
    </source>
</evidence>
<dbReference type="GO" id="GO:0005856">
    <property type="term" value="C:cytoskeleton"/>
    <property type="evidence" value="ECO:0007669"/>
    <property type="project" value="UniProtKB-SubCell"/>
</dbReference>
<dbReference type="InterPro" id="IPR036860">
    <property type="entry name" value="SH2_dom_sf"/>
</dbReference>
<comment type="similarity">
    <text evidence="4">Belongs to the inositol 1,4,5-trisphosphate 5-phosphatase family.</text>
</comment>
<dbReference type="CDD" id="cd10343">
    <property type="entry name" value="SH2_SHIP"/>
    <property type="match status" value="1"/>
</dbReference>
<keyword evidence="8 22" id="KW-0812">Transmembrane</keyword>
<dbReference type="GO" id="GO:0034485">
    <property type="term" value="F:phosphatidylinositol-3,4,5-trisphosphate 5-phosphatase activity"/>
    <property type="evidence" value="ECO:0007669"/>
    <property type="project" value="UniProtKB-EC"/>
</dbReference>
<dbReference type="SUPFAM" id="SSF55550">
    <property type="entry name" value="SH2 domain"/>
    <property type="match status" value="1"/>
</dbReference>
<keyword evidence="9" id="KW-0378">Hydrolase</keyword>
<dbReference type="Pfam" id="PF00017">
    <property type="entry name" value="SH2"/>
    <property type="match status" value="1"/>
</dbReference>
<evidence type="ECO:0000256" key="15">
    <source>
        <dbReference type="ARBA" id="ARBA00023130"/>
    </source>
</evidence>
<feature type="compositionally biased region" description="Polar residues" evidence="23">
    <location>
        <begin position="926"/>
        <end position="937"/>
    </location>
</feature>
<dbReference type="PROSITE" id="PS50262">
    <property type="entry name" value="G_PROTEIN_RECEP_F1_2"/>
    <property type="match status" value="1"/>
</dbReference>
<dbReference type="Pfam" id="PF24147">
    <property type="entry name" value="C2_SHIP1-2_2nd"/>
    <property type="match status" value="1"/>
</dbReference>
<evidence type="ECO:0000256" key="13">
    <source>
        <dbReference type="ARBA" id="ARBA00022999"/>
    </source>
</evidence>
<comment type="caution">
    <text evidence="27">The sequence shown here is derived from an EMBL/GenBank/DDBJ whole genome shotgun (WGS) entry which is preliminary data.</text>
</comment>
<dbReference type="InterPro" id="IPR000980">
    <property type="entry name" value="SH2"/>
</dbReference>
<dbReference type="SMART" id="SM00252">
    <property type="entry name" value="SH2"/>
    <property type="match status" value="1"/>
</dbReference>
<feature type="transmembrane region" description="Helical" evidence="24">
    <location>
        <begin position="1163"/>
        <end position="1183"/>
    </location>
</feature>
<evidence type="ECO:0000256" key="21">
    <source>
        <dbReference type="PROSITE-ProRule" id="PRU00191"/>
    </source>
</evidence>
<keyword evidence="20 22" id="KW-0807">Transducer</keyword>
<dbReference type="Pfam" id="PF00001">
    <property type="entry name" value="7tm_1"/>
    <property type="match status" value="1"/>
</dbReference>
<dbReference type="GO" id="GO:0005829">
    <property type="term" value="C:cytosol"/>
    <property type="evidence" value="ECO:0007669"/>
    <property type="project" value="TreeGrafter"/>
</dbReference>
<keyword evidence="7" id="KW-0597">Phosphoprotein</keyword>
<evidence type="ECO:0000256" key="10">
    <source>
        <dbReference type="ARBA" id="ARBA00022859"/>
    </source>
</evidence>
<proteinExistence type="inferred from homology"/>
<dbReference type="Proteomes" id="UP000438429">
    <property type="component" value="Unassembled WGS sequence"/>
</dbReference>
<evidence type="ECO:0000256" key="19">
    <source>
        <dbReference type="ARBA" id="ARBA00023212"/>
    </source>
</evidence>
<evidence type="ECO:0000256" key="23">
    <source>
        <dbReference type="SAM" id="MobiDB-lite"/>
    </source>
</evidence>
<dbReference type="PRINTS" id="PR00401">
    <property type="entry name" value="SH2DOMAIN"/>
</dbReference>
<dbReference type="SUPFAM" id="SSF56219">
    <property type="entry name" value="DNase I-like"/>
    <property type="match status" value="1"/>
</dbReference>
<dbReference type="GO" id="GO:0002250">
    <property type="term" value="P:adaptive immune response"/>
    <property type="evidence" value="ECO:0007669"/>
    <property type="project" value="UniProtKB-KW"/>
</dbReference>
<dbReference type="PANTHER" id="PTHR46051:SF8">
    <property type="entry name" value="PHOSPHATIDYLINOSITOL 3,4,5-TRISPHOSPHATE 5-PHOSPHATASE 2B"/>
    <property type="match status" value="1"/>
</dbReference>
<evidence type="ECO:0000313" key="27">
    <source>
        <dbReference type="EMBL" id="KAF0039854.1"/>
    </source>
</evidence>
<feature type="domain" description="SH2" evidence="25">
    <location>
        <begin position="6"/>
        <end position="102"/>
    </location>
</feature>
<evidence type="ECO:0000256" key="4">
    <source>
        <dbReference type="ARBA" id="ARBA00008734"/>
    </source>
</evidence>
<gene>
    <name evidence="27" type="ORF">F2P81_008089</name>
</gene>
<feature type="transmembrane region" description="Helical" evidence="24">
    <location>
        <begin position="1242"/>
        <end position="1264"/>
    </location>
</feature>
<feature type="transmembrane region" description="Helical" evidence="24">
    <location>
        <begin position="1293"/>
        <end position="1317"/>
    </location>
</feature>
<dbReference type="PANTHER" id="PTHR46051">
    <property type="entry name" value="SH2 DOMAIN-CONTAINING PROTEIN"/>
    <property type="match status" value="1"/>
</dbReference>
<dbReference type="InterPro" id="IPR057510">
    <property type="entry name" value="C2_SHIP1-2_first"/>
</dbReference>
<dbReference type="SUPFAM" id="SSF81321">
    <property type="entry name" value="Family A G protein-coupled receptor-like"/>
    <property type="match status" value="1"/>
</dbReference>
<evidence type="ECO:0000256" key="7">
    <source>
        <dbReference type="ARBA" id="ARBA00022553"/>
    </source>
</evidence>
<keyword evidence="13 21" id="KW-0727">SH2 domain</keyword>
<comment type="subcellular location">
    <subcellularLocation>
        <location evidence="3">Cytoplasm</location>
        <location evidence="3">Cytoskeleton</location>
    </subcellularLocation>
    <subcellularLocation>
        <location evidence="1">Membrane</location>
        <topology evidence="1">Multi-pass membrane protein</topology>
    </subcellularLocation>
    <subcellularLocation>
        <location evidence="2">Membrane</location>
        <topology evidence="2">Peripheral membrane protein</topology>
    </subcellularLocation>
</comment>
<evidence type="ECO:0000256" key="16">
    <source>
        <dbReference type="ARBA" id="ARBA00023136"/>
    </source>
</evidence>
<dbReference type="PROSITE" id="PS00237">
    <property type="entry name" value="G_PROTEIN_RECEP_F1_1"/>
    <property type="match status" value="1"/>
</dbReference>
<reference evidence="27 28" key="1">
    <citation type="submission" date="2019-06" db="EMBL/GenBank/DDBJ databases">
        <title>Draft genomes of female and male turbot (Scophthalmus maximus).</title>
        <authorList>
            <person name="Xu H."/>
            <person name="Xu X.-W."/>
            <person name="Shao C."/>
            <person name="Chen S."/>
        </authorList>
    </citation>
    <scope>NUCLEOTIDE SEQUENCE [LARGE SCALE GENOMIC DNA]</scope>
    <source>
        <strain evidence="27">Ysfricsl-2016a</strain>
        <tissue evidence="27">Blood</tissue>
    </source>
</reference>
<dbReference type="FunFam" id="1.20.1070.10:FF:000017">
    <property type="entry name" value="lysophosphatidic acid receptor 4"/>
    <property type="match status" value="1"/>
</dbReference>
<dbReference type="GO" id="GO:0043569">
    <property type="term" value="P:negative regulation of insulin-like growth factor receptor signaling pathway"/>
    <property type="evidence" value="ECO:0007669"/>
    <property type="project" value="TreeGrafter"/>
</dbReference>
<dbReference type="GO" id="GO:0016020">
    <property type="term" value="C:membrane"/>
    <property type="evidence" value="ECO:0007669"/>
    <property type="project" value="UniProtKB-SubCell"/>
</dbReference>
<accession>A0A6A4T9K6</accession>
<dbReference type="Gene3D" id="3.30.505.10">
    <property type="entry name" value="SH2 domain"/>
    <property type="match status" value="1"/>
</dbReference>
<feature type="region of interest" description="Disordered" evidence="23">
    <location>
        <begin position="794"/>
        <end position="821"/>
    </location>
</feature>
<feature type="transmembrane region" description="Helical" evidence="24">
    <location>
        <begin position="1126"/>
        <end position="1151"/>
    </location>
</feature>
<dbReference type="Pfam" id="PF24150">
    <property type="entry name" value="C2_SHIP1-2_first"/>
    <property type="match status" value="1"/>
</dbReference>
<dbReference type="GO" id="GO:0007155">
    <property type="term" value="P:cell adhesion"/>
    <property type="evidence" value="ECO:0007669"/>
    <property type="project" value="UniProtKB-KW"/>
</dbReference>
<keyword evidence="14 22" id="KW-0297">G-protein coupled receptor</keyword>
<dbReference type="CDD" id="cd15374">
    <property type="entry name" value="7tmA_P2Y4"/>
    <property type="match status" value="1"/>
</dbReference>
<feature type="region of interest" description="Disordered" evidence="23">
    <location>
        <begin position="896"/>
        <end position="942"/>
    </location>
</feature>
<dbReference type="InterPro" id="IPR017452">
    <property type="entry name" value="GPCR_Rhodpsn_7TM"/>
</dbReference>
<sequence length="1457" mass="164039">MAAAAWYHRDISRVHAEDLLARAGRDGSYLVRDSESVPGAYALCLLFQRHVHTYRILPDADGLLAVQTTQGVQVNCFRTLEDLVLGYQHPHKGLVMPLLYPVPRDIDTGDESSDDEKPPVVPASVNTALLYGPPAKPGPPAPFLDKLQELNTSSAAGDVMGLLNDYLFSELPLDIENVHKGATALCHLKRTLGTACQGLNSEIDLTLSSLETLAKVFDHPSCSLTHNKAQVLKALQDAVTNHNLAVQPNPPPPEPTPTNIPPAKNHARQVPVHSFQVKMVRYGRQTVSVDVDTGMLLFDRKAASFGIEKVSHDRILQIVKFESSPAKVRMVVDSHHNTPREITFESARKRDSFCQLLQMMKTRHSQLSEPDMVSVFVGTWNMGGSPPPRNLQTWVTCCGLGHTPDESTALLPHDIYALGTQENPQSEREWTEHIKATLRSFTQVDFKQVAVQSLWNMRLAVFVKPEHENRISHVNSASVKTGLGNALGNKGAVGVSFLFNGTSFGFVNCHLTSGSEKVLRRNQNIVDILRLLSLGDKQLGAFDISLRFTHLFWCGDLNYRLDLDVQDILKHVSKREFEELMCADQLTRERHKRKAFLNFKEEKIAFPPTYRYERGSRDCYLWQKYKTSGVRVNVPSWCDRILWKSYPEMHIICTAYGCTDDIFTSDHSPVFATFQVGVTSQFSFKTDPNPGVERAWIELEGMEAIVKTASKAKFFIEFHSSCLEETQRSSENDSQSCDVPGFLKLGWSFKQLPKLLPVMSDMEYLQDQHLLLSVKSCDGFESYEGFCFEKDDKRPARGHVSPASTRVPINRSSPVPPKPTPSSYTNPAYFIFEGVSVPRRVEEALPLQRDPQLIWSGNEALQLPKISGRQGFDRRPCRRSDFTEIEIPAILPQCTPTNDLLTPQTNSSYQLFPAKDPSPISPPSSNAISQYQEQTSQSRDKYHGKHFVQDSILPEKNLRNLYMNHSAIIREKTRRDQHQLLPERTNPIRAAKAPSAFPYTPTHLPHCQASVPWMVDQQPPAPTGDNSLTALQMAKSLSEVDFFPTELRGPTITNQRPSYRNGPSMHGDRGYCWEKEVWTSAGFQSATLLRHDSMETVVGSPGTRNQFAVSTSVFNSSCHFDEEFKYILLPVSYSLVFVVGFVLNAAALWMFLKMRPWNTSTVFMFHLALSDFLYVFSLPTLIYYYANRNHWPFGVAACKIVRFLFYANLYCSILFLTCISVHRYLGICHPIKAMTMVKSRHAHLVCGMVWGVVTVCLVPNLIFVTTSSRNNDTLCHDTTNQEAFGRYVDYSSVVMVLLFGVPFMVIMVCYCLMARALCRPRSGLSASQQSGNSRQKSIKLIIVVLVVFGVSFVPFHITRTLYYTFRVLDLNCKYLNIVNFTYKITRPLASVNSCIDPILYFLAGDRYRSKMMSVLTGKRQVTGSHTPEQARTQPNRNHGIALVYCNPALEAGGEVER</sequence>
<evidence type="ECO:0000256" key="20">
    <source>
        <dbReference type="ARBA" id="ARBA00023224"/>
    </source>
</evidence>
<dbReference type="PRINTS" id="PR01157">
    <property type="entry name" value="P2YPURNOCPTR"/>
</dbReference>
<evidence type="ECO:0000256" key="14">
    <source>
        <dbReference type="ARBA" id="ARBA00023040"/>
    </source>
</evidence>
<evidence type="ECO:0000256" key="1">
    <source>
        <dbReference type="ARBA" id="ARBA00004141"/>
    </source>
</evidence>
<keyword evidence="11" id="KW-0130">Cell adhesion</keyword>
<dbReference type="Gene3D" id="3.60.10.10">
    <property type="entry name" value="Endonuclease/exonuclease/phosphatase"/>
    <property type="match status" value="1"/>
</dbReference>
<evidence type="ECO:0000256" key="11">
    <source>
        <dbReference type="ARBA" id="ARBA00022889"/>
    </source>
</evidence>
<dbReference type="PROSITE" id="PS50001">
    <property type="entry name" value="SH2"/>
    <property type="match status" value="1"/>
</dbReference>
<dbReference type="InterPro" id="IPR036691">
    <property type="entry name" value="Endo/exonu/phosph_ase_sf"/>
</dbReference>
<evidence type="ECO:0000256" key="5">
    <source>
        <dbReference type="ARBA" id="ARBA00012981"/>
    </source>
</evidence>
<feature type="domain" description="G-protein coupled receptors family 1 profile" evidence="26">
    <location>
        <begin position="1143"/>
        <end position="1400"/>
    </location>
</feature>
<dbReference type="GO" id="GO:0004445">
    <property type="term" value="F:inositol-polyphosphate 5-phosphatase activity"/>
    <property type="evidence" value="ECO:0007669"/>
    <property type="project" value="TreeGrafter"/>
</dbReference>
<dbReference type="EMBL" id="VEVO01000007">
    <property type="protein sequence ID" value="KAF0039854.1"/>
    <property type="molecule type" value="Genomic_DNA"/>
</dbReference>
<keyword evidence="10" id="KW-0391">Immunity</keyword>
<dbReference type="InterPro" id="IPR057509">
    <property type="entry name" value="C2_SHIP1-2_2nd"/>
</dbReference>
<dbReference type="PRINTS" id="PR00237">
    <property type="entry name" value="GPCRRHODOPSN"/>
</dbReference>
<feature type="compositionally biased region" description="Polar residues" evidence="23">
    <location>
        <begin position="896"/>
        <end position="910"/>
    </location>
</feature>
<dbReference type="SMART" id="SM00128">
    <property type="entry name" value="IPPc"/>
    <property type="match status" value="1"/>
</dbReference>
<comment type="similarity">
    <text evidence="22">Belongs to the G-protein coupled receptor 1 family.</text>
</comment>
<keyword evidence="15" id="KW-1064">Adaptive immunity</keyword>
<evidence type="ECO:0000256" key="3">
    <source>
        <dbReference type="ARBA" id="ARBA00004245"/>
    </source>
</evidence>
<evidence type="ECO:0000256" key="17">
    <source>
        <dbReference type="ARBA" id="ARBA00023157"/>
    </source>
</evidence>
<protein>
    <recommendedName>
        <fullName evidence="5">phosphatidylinositol-3,4,5-trisphosphate 5-phosphatase</fullName>
        <ecNumber evidence="5">3.1.3.86</ecNumber>
    </recommendedName>
</protein>
<feature type="transmembrane region" description="Helical" evidence="24">
    <location>
        <begin position="1338"/>
        <end position="1357"/>
    </location>
</feature>
<keyword evidence="6" id="KW-0963">Cytoplasm</keyword>
<dbReference type="FunFam" id="3.60.10.10:FF:000005">
    <property type="entry name" value="phosphatidylinositol 3,4,5-trisphosphate 5-phosphatase 1"/>
    <property type="match status" value="1"/>
</dbReference>
<evidence type="ECO:0000256" key="24">
    <source>
        <dbReference type="SAM" id="Phobius"/>
    </source>
</evidence>
<evidence type="ECO:0000256" key="18">
    <source>
        <dbReference type="ARBA" id="ARBA00023170"/>
    </source>
</evidence>
<keyword evidence="17" id="KW-1015">Disulfide bond</keyword>
<dbReference type="InterPro" id="IPR000300">
    <property type="entry name" value="IPPc"/>
</dbReference>
<keyword evidence="12 24" id="KW-1133">Transmembrane helix</keyword>
<feature type="transmembrane region" description="Helical" evidence="24">
    <location>
        <begin position="1203"/>
        <end position="1221"/>
    </location>
</feature>
<evidence type="ECO:0000256" key="2">
    <source>
        <dbReference type="ARBA" id="ARBA00004170"/>
    </source>
</evidence>
<organism evidence="27 28">
    <name type="scientific">Scophthalmus maximus</name>
    <name type="common">Turbot</name>
    <name type="synonym">Psetta maxima</name>
    <dbReference type="NCBI Taxonomy" id="52904"/>
    <lineage>
        <taxon>Eukaryota</taxon>
        <taxon>Metazoa</taxon>
        <taxon>Chordata</taxon>
        <taxon>Craniata</taxon>
        <taxon>Vertebrata</taxon>
        <taxon>Euteleostomi</taxon>
        <taxon>Actinopterygii</taxon>
        <taxon>Neopterygii</taxon>
        <taxon>Teleostei</taxon>
        <taxon>Neoteleostei</taxon>
        <taxon>Acanthomorphata</taxon>
        <taxon>Carangaria</taxon>
        <taxon>Pleuronectiformes</taxon>
        <taxon>Pleuronectoidei</taxon>
        <taxon>Scophthalmidae</taxon>
        <taxon>Scophthalmus</taxon>
    </lineage>
</organism>
<evidence type="ECO:0000256" key="22">
    <source>
        <dbReference type="RuleBase" id="RU000688"/>
    </source>
</evidence>
<evidence type="ECO:0000256" key="9">
    <source>
        <dbReference type="ARBA" id="ARBA00022801"/>
    </source>
</evidence>
<dbReference type="GO" id="GO:0046856">
    <property type="term" value="P:phosphatidylinositol dephosphorylation"/>
    <property type="evidence" value="ECO:0007669"/>
    <property type="project" value="InterPro"/>
</dbReference>
<dbReference type="GO" id="GO:0050776">
    <property type="term" value="P:regulation of immune response"/>
    <property type="evidence" value="ECO:0007669"/>
    <property type="project" value="TreeGrafter"/>
</dbReference>
<name>A0A6A4T9K6_SCOMX</name>
<dbReference type="Pfam" id="PF22669">
    <property type="entry name" value="Exo_endo_phos2"/>
    <property type="match status" value="1"/>
</dbReference>
<dbReference type="InterPro" id="IPR000276">
    <property type="entry name" value="GPCR_Rhodpsn"/>
</dbReference>
<evidence type="ECO:0000256" key="6">
    <source>
        <dbReference type="ARBA" id="ARBA00022490"/>
    </source>
</evidence>
<keyword evidence="18 22" id="KW-0675">Receptor</keyword>